<keyword evidence="2" id="KW-1133">Transmembrane helix</keyword>
<gene>
    <name evidence="3" type="ORF">E3C22_20970</name>
</gene>
<comment type="caution">
    <text evidence="3">The sequence shown here is derived from an EMBL/GenBank/DDBJ whole genome shotgun (WGS) entry which is preliminary data.</text>
</comment>
<dbReference type="RefSeq" id="WP_134763843.1">
    <property type="nucleotide sequence ID" value="NZ_SOZD01000008.1"/>
</dbReference>
<evidence type="ECO:0000313" key="3">
    <source>
        <dbReference type="EMBL" id="TFF18702.1"/>
    </source>
</evidence>
<dbReference type="EMBL" id="SOZD01000008">
    <property type="protein sequence ID" value="TFF18702.1"/>
    <property type="molecule type" value="Genomic_DNA"/>
</dbReference>
<feature type="transmembrane region" description="Helical" evidence="2">
    <location>
        <begin position="12"/>
        <end position="31"/>
    </location>
</feature>
<feature type="coiled-coil region" evidence="1">
    <location>
        <begin position="92"/>
        <end position="119"/>
    </location>
</feature>
<dbReference type="Proteomes" id="UP000298179">
    <property type="component" value="Unassembled WGS sequence"/>
</dbReference>
<keyword evidence="2" id="KW-0812">Transmembrane</keyword>
<keyword evidence="1" id="KW-0175">Coiled coil</keyword>
<proteinExistence type="predicted"/>
<sequence>MFDASTLPEWVLWIGGGFGVAVSTVVLKLGLKSGERTGETSEPARLDAALVDGVSVRHLAASVEGLSLTMRDLDRRSAERARESGHTAVQHAEALGDLARDLTREVQELRLELRQIRAELSRG</sequence>
<organism evidence="3 4">
    <name type="scientific">Jiella endophytica</name>
    <dbReference type="NCBI Taxonomy" id="2558362"/>
    <lineage>
        <taxon>Bacteria</taxon>
        <taxon>Pseudomonadati</taxon>
        <taxon>Pseudomonadota</taxon>
        <taxon>Alphaproteobacteria</taxon>
        <taxon>Hyphomicrobiales</taxon>
        <taxon>Aurantimonadaceae</taxon>
        <taxon>Jiella</taxon>
    </lineage>
</organism>
<protein>
    <submittedName>
        <fullName evidence="3">Uncharacterized protein</fullName>
    </submittedName>
</protein>
<dbReference type="AlphaFoldDB" id="A0A4Y8RBX5"/>
<evidence type="ECO:0000256" key="1">
    <source>
        <dbReference type="SAM" id="Coils"/>
    </source>
</evidence>
<accession>A0A4Y8RBX5</accession>
<name>A0A4Y8RBX5_9HYPH</name>
<keyword evidence="4" id="KW-1185">Reference proteome</keyword>
<evidence type="ECO:0000313" key="4">
    <source>
        <dbReference type="Proteomes" id="UP000298179"/>
    </source>
</evidence>
<evidence type="ECO:0000256" key="2">
    <source>
        <dbReference type="SAM" id="Phobius"/>
    </source>
</evidence>
<dbReference type="OrthoDB" id="8448743at2"/>
<reference evidence="3 4" key="1">
    <citation type="submission" date="2019-03" db="EMBL/GenBank/DDBJ databases">
        <title>Jiella endophytica sp. nov., a novel endophytic bacterium isolated from root of Ficus microcarpa Linn. f.</title>
        <authorList>
            <person name="Tuo L."/>
        </authorList>
    </citation>
    <scope>NUCLEOTIDE SEQUENCE [LARGE SCALE GENOMIC DNA]</scope>
    <source>
        <strain evidence="3 4">CBS5Q-3</strain>
    </source>
</reference>
<keyword evidence="2" id="KW-0472">Membrane</keyword>